<keyword evidence="5 7" id="KW-0371">Homeobox</keyword>
<keyword evidence="12" id="KW-1185">Reference proteome</keyword>
<evidence type="ECO:0000256" key="7">
    <source>
        <dbReference type="PROSITE-ProRule" id="PRU00108"/>
    </source>
</evidence>
<evidence type="ECO:0000256" key="9">
    <source>
        <dbReference type="SAM" id="MobiDB-lite"/>
    </source>
</evidence>
<evidence type="ECO:0000256" key="2">
    <source>
        <dbReference type="ARBA" id="ARBA00008161"/>
    </source>
</evidence>
<dbReference type="PANTHER" id="PTHR10390:SF73">
    <property type="entry name" value="HOMEOBOX PROTEIN SIX7"/>
    <property type="match status" value="1"/>
</dbReference>
<name>A0A9Q0DC80_9TELE</name>
<dbReference type="GO" id="GO:0000981">
    <property type="term" value="F:DNA-binding transcription factor activity, RNA polymerase II-specific"/>
    <property type="evidence" value="ECO:0007669"/>
    <property type="project" value="TreeGrafter"/>
</dbReference>
<evidence type="ECO:0000256" key="3">
    <source>
        <dbReference type="ARBA" id="ARBA00022473"/>
    </source>
</evidence>
<keyword evidence="4 7" id="KW-0238">DNA-binding</keyword>
<accession>A0A9Q0DC80</accession>
<dbReference type="GO" id="GO:0001654">
    <property type="term" value="P:eye development"/>
    <property type="evidence" value="ECO:0007669"/>
    <property type="project" value="TreeGrafter"/>
</dbReference>
<keyword evidence="6 7" id="KW-0539">Nucleus</keyword>
<dbReference type="InterPro" id="IPR009057">
    <property type="entry name" value="Homeodomain-like_sf"/>
</dbReference>
<feature type="compositionally biased region" description="Polar residues" evidence="9">
    <location>
        <begin position="267"/>
        <end position="279"/>
    </location>
</feature>
<dbReference type="PROSITE" id="PS50071">
    <property type="entry name" value="HOMEOBOX_2"/>
    <property type="match status" value="1"/>
</dbReference>
<evidence type="ECO:0000313" key="12">
    <source>
        <dbReference type="Proteomes" id="UP001148018"/>
    </source>
</evidence>
<evidence type="ECO:0000256" key="5">
    <source>
        <dbReference type="ARBA" id="ARBA00023155"/>
    </source>
</evidence>
<evidence type="ECO:0000256" key="6">
    <source>
        <dbReference type="ARBA" id="ARBA00023242"/>
    </source>
</evidence>
<proteinExistence type="inferred from homology"/>
<dbReference type="GO" id="GO:0005634">
    <property type="term" value="C:nucleus"/>
    <property type="evidence" value="ECO:0007669"/>
    <property type="project" value="UniProtKB-SubCell"/>
</dbReference>
<gene>
    <name evidence="11" type="ORF">NHX12_013666</name>
</gene>
<feature type="domain" description="Homeobox" evidence="10">
    <location>
        <begin position="126"/>
        <end position="186"/>
    </location>
</feature>
<evidence type="ECO:0000256" key="4">
    <source>
        <dbReference type="ARBA" id="ARBA00023125"/>
    </source>
</evidence>
<keyword evidence="3" id="KW-0217">Developmental protein</keyword>
<dbReference type="EMBL" id="JANIIK010000118">
    <property type="protein sequence ID" value="KAJ3584943.1"/>
    <property type="molecule type" value="Genomic_DNA"/>
</dbReference>
<dbReference type="PANTHER" id="PTHR10390">
    <property type="entry name" value="HOMEOBOX PROTEIN SIX"/>
    <property type="match status" value="1"/>
</dbReference>
<dbReference type="FunFam" id="1.10.10.60:FF:000046">
    <property type="entry name" value="SIX homeobox 3"/>
    <property type="match status" value="1"/>
</dbReference>
<dbReference type="GO" id="GO:0005667">
    <property type="term" value="C:transcription regulator complex"/>
    <property type="evidence" value="ECO:0007669"/>
    <property type="project" value="TreeGrafter"/>
</dbReference>
<evidence type="ECO:0000256" key="8">
    <source>
        <dbReference type="RuleBase" id="RU000682"/>
    </source>
</evidence>
<dbReference type="GO" id="GO:0000978">
    <property type="term" value="F:RNA polymerase II cis-regulatory region sequence-specific DNA binding"/>
    <property type="evidence" value="ECO:0007669"/>
    <property type="project" value="TreeGrafter"/>
</dbReference>
<dbReference type="Gene3D" id="1.10.10.60">
    <property type="entry name" value="Homeodomain-like"/>
    <property type="match status" value="1"/>
</dbReference>
<dbReference type="CDD" id="cd00086">
    <property type="entry name" value="homeodomain"/>
    <property type="match status" value="1"/>
</dbReference>
<dbReference type="AlphaFoldDB" id="A0A9Q0DC80"/>
<evidence type="ECO:0000313" key="11">
    <source>
        <dbReference type="EMBL" id="KAJ3584943.1"/>
    </source>
</evidence>
<organism evidence="11 12">
    <name type="scientific">Muraenolepis orangiensis</name>
    <name type="common">Patagonian moray cod</name>
    <dbReference type="NCBI Taxonomy" id="630683"/>
    <lineage>
        <taxon>Eukaryota</taxon>
        <taxon>Metazoa</taxon>
        <taxon>Chordata</taxon>
        <taxon>Craniata</taxon>
        <taxon>Vertebrata</taxon>
        <taxon>Euteleostomi</taxon>
        <taxon>Actinopterygii</taxon>
        <taxon>Neopterygii</taxon>
        <taxon>Teleostei</taxon>
        <taxon>Neoteleostei</taxon>
        <taxon>Acanthomorphata</taxon>
        <taxon>Zeiogadaria</taxon>
        <taxon>Gadariae</taxon>
        <taxon>Gadiformes</taxon>
        <taxon>Muraenolepidoidei</taxon>
        <taxon>Muraenolepididae</taxon>
        <taxon>Muraenolepis</taxon>
    </lineage>
</organism>
<reference evidence="11" key="1">
    <citation type="submission" date="2022-07" db="EMBL/GenBank/DDBJ databases">
        <title>Chromosome-level genome of Muraenolepis orangiensis.</title>
        <authorList>
            <person name="Kim J."/>
        </authorList>
    </citation>
    <scope>NUCLEOTIDE SEQUENCE</scope>
    <source>
        <strain evidence="11">KU_S4_2022</strain>
        <tissue evidence="11">Muscle</tissue>
    </source>
</reference>
<dbReference type="Pfam" id="PF16878">
    <property type="entry name" value="SIX1_SD"/>
    <property type="match status" value="1"/>
</dbReference>
<dbReference type="Pfam" id="PF00046">
    <property type="entry name" value="Homeodomain"/>
    <property type="match status" value="1"/>
</dbReference>
<dbReference type="SUPFAM" id="SSF46689">
    <property type="entry name" value="Homeodomain-like"/>
    <property type="match status" value="1"/>
</dbReference>
<dbReference type="Proteomes" id="UP001148018">
    <property type="component" value="Unassembled WGS sequence"/>
</dbReference>
<comment type="caution">
    <text evidence="11">The sequence shown here is derived from an EMBL/GenBank/DDBJ whole genome shotgun (WGS) entry which is preliminary data.</text>
</comment>
<comment type="subcellular location">
    <subcellularLocation>
        <location evidence="1 7 8">Nucleus</location>
    </subcellularLocation>
</comment>
<evidence type="ECO:0000256" key="1">
    <source>
        <dbReference type="ARBA" id="ARBA00004123"/>
    </source>
</evidence>
<dbReference type="InterPro" id="IPR001356">
    <property type="entry name" value="HD"/>
</dbReference>
<evidence type="ECO:0000259" key="10">
    <source>
        <dbReference type="PROSITE" id="PS50071"/>
    </source>
</evidence>
<feature type="DNA-binding region" description="Homeobox" evidence="7">
    <location>
        <begin position="128"/>
        <end position="187"/>
    </location>
</feature>
<feature type="region of interest" description="Disordered" evidence="9">
    <location>
        <begin position="153"/>
        <end position="279"/>
    </location>
</feature>
<dbReference type="SMART" id="SM00389">
    <property type="entry name" value="HOX"/>
    <property type="match status" value="1"/>
</dbReference>
<protein>
    <recommendedName>
        <fullName evidence="10">Homeobox domain-containing protein</fullName>
    </recommendedName>
</protein>
<dbReference type="OrthoDB" id="3501850at2759"/>
<dbReference type="InterPro" id="IPR031701">
    <property type="entry name" value="SIX1_SD"/>
</dbReference>
<sequence>MFHLPMFTPEQVARVCENLEETGDIERLGRFLWSLPAAVPGTAGEALNRQESVMRARALVAFHGGNFEGLYQILQSHRFTRESHAKLQDLWLDAHYREAERLRGRPLGPVEKYRIRKKFPLPRTIWDGEQKTHCFKERTRSLLREWYLQDPYPNPSRKRHLAQATGLTPTQVGNWFKNRRQRDRAASAKNRLQQDPSHLPTEGSLDGSRSPQDRRLLHLGLRLPGSSSSSPPPPPSPGASDCSTGSERRRRSGGGAEDDGEDGASTPDISVSSDSEFDV</sequence>
<comment type="similarity">
    <text evidence="2">Belongs to the SIX/Sine oculis homeobox family.</text>
</comment>